<dbReference type="SUPFAM" id="SSF55811">
    <property type="entry name" value="Nudix"/>
    <property type="match status" value="1"/>
</dbReference>
<proteinExistence type="inferred from homology"/>
<comment type="cofactor">
    <cofactor evidence="1">
        <name>Mg(2+)</name>
        <dbReference type="ChEBI" id="CHEBI:18420"/>
    </cofactor>
</comment>
<dbReference type="InterPro" id="IPR000086">
    <property type="entry name" value="NUDIX_hydrolase_dom"/>
</dbReference>
<dbReference type="Gene3D" id="3.90.79.10">
    <property type="entry name" value="Nucleoside Triphosphate Pyrophosphohydrolase"/>
    <property type="match status" value="1"/>
</dbReference>
<dbReference type="RefSeq" id="WP_307564734.1">
    <property type="nucleotide sequence ID" value="NZ_JAUSQU010000001.1"/>
</dbReference>
<evidence type="ECO:0000256" key="3">
    <source>
        <dbReference type="ARBA" id="ARBA00022801"/>
    </source>
</evidence>
<reference evidence="7 8" key="1">
    <citation type="submission" date="2023-07" db="EMBL/GenBank/DDBJ databases">
        <title>Sequencing the genomes of 1000 actinobacteria strains.</title>
        <authorList>
            <person name="Klenk H.-P."/>
        </authorList>
    </citation>
    <scope>NUCLEOTIDE SEQUENCE [LARGE SCALE GENOMIC DNA]</scope>
    <source>
        <strain evidence="7 8">DSM 46740</strain>
    </source>
</reference>
<sequence length="173" mass="19540">MTDQVIAVQTVPWIPVPHRLEIVLTRDLPPVDQITTAFVFVVDDLGRTLLTYVDRKGRGWDLPGGHVEAEESPVEAAIRELAEETGLVLEADRLSVLAWHRIRLTAPVPAGHPYGPLTFMVMYEARLTERGMPTRPDPRSESTRAEWLTREEVEQRCSGRTWLTVHRVLTAQG</sequence>
<feature type="domain" description="Nudix hydrolase" evidence="6">
    <location>
        <begin position="30"/>
        <end position="170"/>
    </location>
</feature>
<dbReference type="InterPro" id="IPR015797">
    <property type="entry name" value="NUDIX_hydrolase-like_dom_sf"/>
</dbReference>
<dbReference type="PANTHER" id="PTHR43046:SF12">
    <property type="entry name" value="GDP-MANNOSE MANNOSYL HYDROLASE"/>
    <property type="match status" value="1"/>
</dbReference>
<keyword evidence="3 5" id="KW-0378">Hydrolase</keyword>
<evidence type="ECO:0000256" key="1">
    <source>
        <dbReference type="ARBA" id="ARBA00001946"/>
    </source>
</evidence>
<keyword evidence="4" id="KW-0460">Magnesium</keyword>
<comment type="caution">
    <text evidence="7">The sequence shown here is derived from an EMBL/GenBank/DDBJ whole genome shotgun (WGS) entry which is preliminary data.</text>
</comment>
<evidence type="ECO:0000256" key="2">
    <source>
        <dbReference type="ARBA" id="ARBA00005582"/>
    </source>
</evidence>
<evidence type="ECO:0000313" key="8">
    <source>
        <dbReference type="Proteomes" id="UP001225356"/>
    </source>
</evidence>
<dbReference type="CDD" id="cd02883">
    <property type="entry name" value="NUDIX_Hydrolase"/>
    <property type="match status" value="1"/>
</dbReference>
<dbReference type="Proteomes" id="UP001225356">
    <property type="component" value="Unassembled WGS sequence"/>
</dbReference>
<dbReference type="InterPro" id="IPR020476">
    <property type="entry name" value="Nudix_hydrolase"/>
</dbReference>
<evidence type="ECO:0000256" key="5">
    <source>
        <dbReference type="RuleBase" id="RU003476"/>
    </source>
</evidence>
<dbReference type="Pfam" id="PF00293">
    <property type="entry name" value="NUDIX"/>
    <property type="match status" value="1"/>
</dbReference>
<protein>
    <submittedName>
        <fullName evidence="7">8-oxo-dGTP pyrophosphatase MutT (NUDIX family)</fullName>
    </submittedName>
</protein>
<organism evidence="7 8">
    <name type="scientific">Streptosporangium lutulentum</name>
    <dbReference type="NCBI Taxonomy" id="1461250"/>
    <lineage>
        <taxon>Bacteria</taxon>
        <taxon>Bacillati</taxon>
        <taxon>Actinomycetota</taxon>
        <taxon>Actinomycetes</taxon>
        <taxon>Streptosporangiales</taxon>
        <taxon>Streptosporangiaceae</taxon>
        <taxon>Streptosporangium</taxon>
    </lineage>
</organism>
<gene>
    <name evidence="7" type="ORF">J2853_006876</name>
</gene>
<evidence type="ECO:0000256" key="4">
    <source>
        <dbReference type="ARBA" id="ARBA00022842"/>
    </source>
</evidence>
<name>A0ABT9QLN2_9ACTN</name>
<dbReference type="EMBL" id="JAUSQU010000001">
    <property type="protein sequence ID" value="MDP9847665.1"/>
    <property type="molecule type" value="Genomic_DNA"/>
</dbReference>
<dbReference type="PRINTS" id="PR00502">
    <property type="entry name" value="NUDIXFAMILY"/>
</dbReference>
<keyword evidence="8" id="KW-1185">Reference proteome</keyword>
<comment type="similarity">
    <text evidence="2 5">Belongs to the Nudix hydrolase family.</text>
</comment>
<dbReference type="PROSITE" id="PS00893">
    <property type="entry name" value="NUDIX_BOX"/>
    <property type="match status" value="1"/>
</dbReference>
<evidence type="ECO:0000259" key="6">
    <source>
        <dbReference type="PROSITE" id="PS51462"/>
    </source>
</evidence>
<dbReference type="PROSITE" id="PS51462">
    <property type="entry name" value="NUDIX"/>
    <property type="match status" value="1"/>
</dbReference>
<accession>A0ABT9QLN2</accession>
<dbReference type="InterPro" id="IPR020084">
    <property type="entry name" value="NUDIX_hydrolase_CS"/>
</dbReference>
<evidence type="ECO:0000313" key="7">
    <source>
        <dbReference type="EMBL" id="MDP9847665.1"/>
    </source>
</evidence>
<dbReference type="PANTHER" id="PTHR43046">
    <property type="entry name" value="GDP-MANNOSE MANNOSYL HYDROLASE"/>
    <property type="match status" value="1"/>
</dbReference>